<dbReference type="Pfam" id="PF25323">
    <property type="entry name" value="6TM_PilS"/>
    <property type="match status" value="1"/>
</dbReference>
<dbReference type="GO" id="GO:0043709">
    <property type="term" value="P:cell adhesion involved in single-species biofilm formation"/>
    <property type="evidence" value="ECO:0007669"/>
    <property type="project" value="TreeGrafter"/>
</dbReference>
<dbReference type="GO" id="GO:0005886">
    <property type="term" value="C:plasma membrane"/>
    <property type="evidence" value="ECO:0007669"/>
    <property type="project" value="TreeGrafter"/>
</dbReference>
<evidence type="ECO:0000313" key="4">
    <source>
        <dbReference type="Proteomes" id="UP000293638"/>
    </source>
</evidence>
<evidence type="ECO:0000313" key="3">
    <source>
        <dbReference type="EMBL" id="RZS79446.1"/>
    </source>
</evidence>
<dbReference type="PANTHER" id="PTHR45138:SF24">
    <property type="entry name" value="DIGUANYLATE CYCLASE DGCC-RELATED"/>
    <property type="match status" value="1"/>
</dbReference>
<feature type="domain" description="GGDEF" evidence="2">
    <location>
        <begin position="394"/>
        <end position="535"/>
    </location>
</feature>
<keyword evidence="1" id="KW-1133">Transmembrane helix</keyword>
<dbReference type="SMART" id="SM00267">
    <property type="entry name" value="GGDEF"/>
    <property type="match status" value="1"/>
</dbReference>
<evidence type="ECO:0000259" key="2">
    <source>
        <dbReference type="PROSITE" id="PS50887"/>
    </source>
</evidence>
<dbReference type="AlphaFoldDB" id="A0A4V2F2S2"/>
<reference evidence="3 4" key="1">
    <citation type="submission" date="2019-02" db="EMBL/GenBank/DDBJ databases">
        <title>Genomic Encyclopedia of Type Strains, Phase IV (KMG-IV): sequencing the most valuable type-strain genomes for metagenomic binning, comparative biology and taxonomic classification.</title>
        <authorList>
            <person name="Goeker M."/>
        </authorList>
    </citation>
    <scope>NUCLEOTIDE SEQUENCE [LARGE SCALE GENOMIC DNA]</scope>
    <source>
        <strain evidence="3 4">DSM 45622</strain>
    </source>
</reference>
<feature type="transmembrane region" description="Helical" evidence="1">
    <location>
        <begin position="161"/>
        <end position="181"/>
    </location>
</feature>
<proteinExistence type="predicted"/>
<feature type="transmembrane region" description="Helical" evidence="1">
    <location>
        <begin position="50"/>
        <end position="68"/>
    </location>
</feature>
<accession>A0A4V2F2S2</accession>
<keyword evidence="1" id="KW-0472">Membrane</keyword>
<feature type="transmembrane region" description="Helical" evidence="1">
    <location>
        <begin position="75"/>
        <end position="97"/>
    </location>
</feature>
<dbReference type="PANTHER" id="PTHR45138">
    <property type="entry name" value="REGULATORY COMPONENTS OF SENSORY TRANSDUCTION SYSTEM"/>
    <property type="match status" value="1"/>
</dbReference>
<dbReference type="InterPro" id="IPR029787">
    <property type="entry name" value="Nucleotide_cyclase"/>
</dbReference>
<dbReference type="OrthoDB" id="23692at2"/>
<dbReference type="Gene3D" id="3.30.450.40">
    <property type="match status" value="1"/>
</dbReference>
<dbReference type="Pfam" id="PF00990">
    <property type="entry name" value="GGDEF"/>
    <property type="match status" value="1"/>
</dbReference>
<evidence type="ECO:0000256" key="1">
    <source>
        <dbReference type="SAM" id="Phobius"/>
    </source>
</evidence>
<organism evidence="3 4">
    <name type="scientific">Motilibacter rhizosphaerae</name>
    <dbReference type="NCBI Taxonomy" id="598652"/>
    <lineage>
        <taxon>Bacteria</taxon>
        <taxon>Bacillati</taxon>
        <taxon>Actinomycetota</taxon>
        <taxon>Actinomycetes</taxon>
        <taxon>Motilibacterales</taxon>
        <taxon>Motilibacteraceae</taxon>
        <taxon>Motilibacter</taxon>
    </lineage>
</organism>
<gene>
    <name evidence="3" type="ORF">EV189_3800</name>
</gene>
<dbReference type="Proteomes" id="UP000293638">
    <property type="component" value="Unassembled WGS sequence"/>
</dbReference>
<feature type="transmembrane region" description="Helical" evidence="1">
    <location>
        <begin position="18"/>
        <end position="38"/>
    </location>
</feature>
<dbReference type="InterPro" id="IPR000160">
    <property type="entry name" value="GGDEF_dom"/>
</dbReference>
<dbReference type="EMBL" id="SGXD01000006">
    <property type="protein sequence ID" value="RZS79446.1"/>
    <property type="molecule type" value="Genomic_DNA"/>
</dbReference>
<dbReference type="GO" id="GO:1902201">
    <property type="term" value="P:negative regulation of bacterial-type flagellum-dependent cell motility"/>
    <property type="evidence" value="ECO:0007669"/>
    <property type="project" value="TreeGrafter"/>
</dbReference>
<dbReference type="NCBIfam" id="TIGR00254">
    <property type="entry name" value="GGDEF"/>
    <property type="match status" value="1"/>
</dbReference>
<feature type="transmembrane region" description="Helical" evidence="1">
    <location>
        <begin position="103"/>
        <end position="122"/>
    </location>
</feature>
<dbReference type="InterPro" id="IPR043128">
    <property type="entry name" value="Rev_trsase/Diguanyl_cyclase"/>
</dbReference>
<dbReference type="CDD" id="cd01949">
    <property type="entry name" value="GGDEF"/>
    <property type="match status" value="1"/>
</dbReference>
<dbReference type="FunFam" id="3.30.70.270:FF:000001">
    <property type="entry name" value="Diguanylate cyclase domain protein"/>
    <property type="match status" value="1"/>
</dbReference>
<keyword evidence="4" id="KW-1185">Reference proteome</keyword>
<protein>
    <submittedName>
        <fullName evidence="3">Diguanylate cyclase (GGDEF)-like protein</fullName>
    </submittedName>
</protein>
<dbReference type="SUPFAM" id="SSF55781">
    <property type="entry name" value="GAF domain-like"/>
    <property type="match status" value="1"/>
</dbReference>
<keyword evidence="1" id="KW-0812">Transmembrane</keyword>
<name>A0A4V2F2S2_9ACTN</name>
<dbReference type="InterPro" id="IPR029016">
    <property type="entry name" value="GAF-like_dom_sf"/>
</dbReference>
<comment type="caution">
    <text evidence="3">The sequence shown here is derived from an EMBL/GenBank/DDBJ whole genome shotgun (WGS) entry which is preliminary data.</text>
</comment>
<sequence length="542" mass="56647">MSKPNPARFGLVPLADRILWSTCLRVGLVAASLLLWSLHSGSARPGDPSAVATATGLYAVVVLGTALSPRGGRSLAIAAVNASLVLDGLFLGAVFWATGGLAGPVPALLVVHVSAVSLLTSFRSGTKVALWHSLVVLVVINAERADWLPRWAGAPSTTRDYAAFLVVLWAAALATATFAAINERELRRRRYDAEVLHGLASQLEAVHEPPAIVELLAVLATEELLGRRAVVLVQPRSSATALGRLEVTTPAAARRSRGAQAEIPADPPGSLLRRASEAGDAQLARSLDGLRDAWLAQQLPDARNVVALPLPLDGEVDGWLAVDLGPKHGKGVERRLLSTLTQACAHVGLALSRAELVARLRRAAQTDGLTGVANRRAFDEAMRREVLRAERSGAPLAVALVDLDHFKSINDTHGHAAGDDALKGAAAALQTTARAGDLVARYGGEEFAVILTGTTPAQAVEAVERFRRAVATADTGVPVTCSIGVAALPRGEADPEEQPGEGAVQAAIAALLADTDAALYQAKETGRDRCVLAPLREVVPTS</sequence>
<dbReference type="InterPro" id="IPR050469">
    <property type="entry name" value="Diguanylate_Cyclase"/>
</dbReference>
<dbReference type="SUPFAM" id="SSF55073">
    <property type="entry name" value="Nucleotide cyclase"/>
    <property type="match status" value="1"/>
</dbReference>
<dbReference type="RefSeq" id="WP_130494518.1">
    <property type="nucleotide sequence ID" value="NZ_SGXD01000006.1"/>
</dbReference>
<dbReference type="GO" id="GO:0052621">
    <property type="term" value="F:diguanylate cyclase activity"/>
    <property type="evidence" value="ECO:0007669"/>
    <property type="project" value="TreeGrafter"/>
</dbReference>
<dbReference type="PROSITE" id="PS50887">
    <property type="entry name" value="GGDEF"/>
    <property type="match status" value="1"/>
</dbReference>
<dbReference type="Gene3D" id="3.30.70.270">
    <property type="match status" value="1"/>
</dbReference>